<sequence>MATPITPTERPKLPYEHPDLQIYKKLFKQNVIRRFVRKSAYKNHDDFMIKIFQDRTQSLSSLCETLVRYVAEAFSHYQVWDYTHAYYPGRPGQQTVRTDALEGVSRVLPLFAAWLIHSRQETLNGLNLQSIHISDMIRQAFIHGTDPTHKGYWGKLENYDQKICESADLALTLWLSKDWVWDKLEPRLQQQIITWFEQVNHCEIVDNNWHLFPLLVQFVIRDLTGINHIALWRYDRVKEFYVGDGWFRDGAKGNFDYYNAWGFYYSLYWLNQISPDFDTDFIQQSLNHFNQHYLHFMTPTGIPFFGRSACYRLAVSAPLIAGVDLGCSSVTVGEAKNALENTLRYFISHGAFKAGAPTQGLFSDDPRLVDNYSGPASSFWSLRAVIVALYCGQRIDLWEALANPLPIEKSDFHFEIPAIKASVIGVKETQEVTVIFREEYTHQQSPLTRRLEQQSCTQKIVENLIGQSRRPKNNLLRKGITSYSSKMSHYF</sequence>
<organism evidence="2 3">
    <name type="scientific">Providencia rustigianii</name>
    <dbReference type="NCBI Taxonomy" id="158850"/>
    <lineage>
        <taxon>Bacteria</taxon>
        <taxon>Pseudomonadati</taxon>
        <taxon>Pseudomonadota</taxon>
        <taxon>Gammaproteobacteria</taxon>
        <taxon>Enterobacterales</taxon>
        <taxon>Morganellaceae</taxon>
        <taxon>Providencia</taxon>
    </lineage>
</organism>
<gene>
    <name evidence="2" type="ORF">NCTC12026_00867</name>
</gene>
<accession>A0A379G0T7</accession>
<dbReference type="InterPro" id="IPR016624">
    <property type="entry name" value="UCP014753"/>
</dbReference>
<feature type="domain" description="DUF2264" evidence="1">
    <location>
        <begin position="65"/>
        <end position="404"/>
    </location>
</feature>
<name>A0A379G0T7_9GAMM</name>
<dbReference type="Proteomes" id="UP000255129">
    <property type="component" value="Unassembled WGS sequence"/>
</dbReference>
<dbReference type="PANTHER" id="PTHR35339">
    <property type="entry name" value="LINALOOL DEHYDRATASE_ISOMERASE DOMAIN-CONTAINING PROTEIN"/>
    <property type="match status" value="1"/>
</dbReference>
<dbReference type="InterPro" id="IPR049349">
    <property type="entry name" value="DUF2264_N"/>
</dbReference>
<dbReference type="PANTHER" id="PTHR35339:SF4">
    <property type="entry name" value="LINALOOL DEHYDRATASE_ISOMERASE DOMAIN-CONTAINING PROTEIN"/>
    <property type="match status" value="1"/>
</dbReference>
<dbReference type="Pfam" id="PF10022">
    <property type="entry name" value="DUF2264"/>
    <property type="match status" value="1"/>
</dbReference>
<dbReference type="OrthoDB" id="9813465at2"/>
<evidence type="ECO:0000313" key="2">
    <source>
        <dbReference type="EMBL" id="SUC34521.1"/>
    </source>
</evidence>
<dbReference type="RefSeq" id="WP_006815827.1">
    <property type="nucleotide sequence ID" value="NZ_CABLCG010000009.1"/>
</dbReference>
<dbReference type="EMBL" id="UGUA01000002">
    <property type="protein sequence ID" value="SUC34521.1"/>
    <property type="molecule type" value="Genomic_DNA"/>
</dbReference>
<evidence type="ECO:0000313" key="3">
    <source>
        <dbReference type="Proteomes" id="UP000255129"/>
    </source>
</evidence>
<dbReference type="AlphaFoldDB" id="A0A379G0T7"/>
<protein>
    <submittedName>
        <fullName evidence="2">Uncharacterized protein conserved in bacteria</fullName>
    </submittedName>
</protein>
<reference evidence="2 3" key="1">
    <citation type="submission" date="2018-06" db="EMBL/GenBank/DDBJ databases">
        <authorList>
            <consortium name="Pathogen Informatics"/>
            <person name="Doyle S."/>
        </authorList>
    </citation>
    <scope>NUCLEOTIDE SEQUENCE [LARGE SCALE GENOMIC DNA]</scope>
    <source>
        <strain evidence="2 3">NCTC12026</strain>
    </source>
</reference>
<evidence type="ECO:0000259" key="1">
    <source>
        <dbReference type="Pfam" id="PF10022"/>
    </source>
</evidence>
<proteinExistence type="predicted"/>